<evidence type="ECO:0000313" key="3">
    <source>
        <dbReference type="Proteomes" id="UP000305792"/>
    </source>
</evidence>
<feature type="transmembrane region" description="Helical" evidence="1">
    <location>
        <begin position="455"/>
        <end position="477"/>
    </location>
</feature>
<evidence type="ECO:0000313" key="2">
    <source>
        <dbReference type="EMBL" id="THV26011.1"/>
    </source>
</evidence>
<name>A0A4S8P8L5_9ACTN</name>
<organism evidence="2 3">
    <name type="scientific">Glycomyces paridis</name>
    <dbReference type="NCBI Taxonomy" id="2126555"/>
    <lineage>
        <taxon>Bacteria</taxon>
        <taxon>Bacillati</taxon>
        <taxon>Actinomycetota</taxon>
        <taxon>Actinomycetes</taxon>
        <taxon>Glycomycetales</taxon>
        <taxon>Glycomycetaceae</taxon>
        <taxon>Glycomyces</taxon>
    </lineage>
</organism>
<evidence type="ECO:0008006" key="4">
    <source>
        <dbReference type="Google" id="ProtNLM"/>
    </source>
</evidence>
<feature type="transmembrane region" description="Helical" evidence="1">
    <location>
        <begin position="45"/>
        <end position="67"/>
    </location>
</feature>
<keyword evidence="1" id="KW-1133">Transmembrane helix</keyword>
<proteinExistence type="predicted"/>
<protein>
    <recommendedName>
        <fullName evidence="4">Phage tail protein</fullName>
    </recommendedName>
</protein>
<feature type="transmembrane region" description="Helical" evidence="1">
    <location>
        <begin position="416"/>
        <end position="443"/>
    </location>
</feature>
<evidence type="ECO:0000256" key="1">
    <source>
        <dbReference type="SAM" id="Phobius"/>
    </source>
</evidence>
<accession>A0A4S8P8L5</accession>
<keyword evidence="1" id="KW-0472">Membrane</keyword>
<keyword evidence="1" id="KW-0812">Transmembrane</keyword>
<sequence length="738" mass="76241">MSLNLGELHAIIDADDRGFHRTIGRVNDSLGDTSKRMQVIAKMSMFATMATGAAGAASAIGPLLGLVSTLATATAGLGVAIPAFAGGGAAAIGTLTLAFQGLGDAIAGDEDALEELTGPAREFVGVVEDLKPAWEGVLDAVQATFFEHLATIFDRVAGNVLPHLESGLVHVADGLSEVAAAALDAADLPEVLKGLDAVMEGTGDGLSAMAEGVSGWARGLGILMGEGAPLLERAGIAAANLGEKFGDWVAQAAETGKLQDLIESMLDTFQTLGSIVANVGSILGSVLSAANETGGGLLGTIETLTGRLAEFLASTEGQEGLSTFFAALAAVADAVIPIVLSLAETFGTVLAPKIAEIAENIGPSLAVVADNIGEALSRIDVGTVASALGEFLEVASLILIPLAELLGFLLELSPVLLPIAGIVLAIVGALKAYQAVILIATIAQWAWNAALYANPIVWIIAAVIALIAIIVLLVVYWDEVVAALKVAWDWLIAQFVNGKDMIVTAIEWIVDTFVGMRDQAVAAITDFLTKFNDWVDGVLDAIQGMGGIPGKIAGWIQDAKDNAIDRFQSMIEWIKDVPGKVMDALGDLGSLLKNAGKDIIQGLLDGIQDKFGEVQDMLGELTSKLPDWKGPEQVDRKILGPAGEMVIGGFVDGLERAIPSVQRALSGLTSDIGLQVDGAAAPSPTGPTFVVDVGDINLNQAVQVELDGQVLDARIVGTVNRQARQQRRAVMAGTGGNL</sequence>
<dbReference type="OrthoDB" id="3404808at2"/>
<dbReference type="Proteomes" id="UP000305792">
    <property type="component" value="Unassembled WGS sequence"/>
</dbReference>
<dbReference type="RefSeq" id="WP_136531459.1">
    <property type="nucleotide sequence ID" value="NZ_STGX01000016.1"/>
</dbReference>
<gene>
    <name evidence="2" type="ORF">E9998_19970</name>
</gene>
<reference evidence="2 3" key="1">
    <citation type="journal article" date="2018" name="Int. J. Syst. Evol. Microbiol.">
        <title>Glycomyces paridis sp. nov., isolated from the medicinal plant Paris polyphylla.</title>
        <authorList>
            <person name="Fang X.M."/>
            <person name="Bai J.L."/>
            <person name="Su J."/>
            <person name="Zhao L.L."/>
            <person name="Liu H.Y."/>
            <person name="Ma B.P."/>
            <person name="Zhang Y.Q."/>
            <person name="Yu L.Y."/>
        </authorList>
    </citation>
    <scope>NUCLEOTIDE SEQUENCE [LARGE SCALE GENOMIC DNA]</scope>
    <source>
        <strain evidence="2 3">CPCC 204357</strain>
    </source>
</reference>
<comment type="caution">
    <text evidence="2">The sequence shown here is derived from an EMBL/GenBank/DDBJ whole genome shotgun (WGS) entry which is preliminary data.</text>
</comment>
<dbReference type="AlphaFoldDB" id="A0A4S8P8L5"/>
<feature type="transmembrane region" description="Helical" evidence="1">
    <location>
        <begin position="391"/>
        <end position="410"/>
    </location>
</feature>
<feature type="transmembrane region" description="Helical" evidence="1">
    <location>
        <begin position="79"/>
        <end position="99"/>
    </location>
</feature>
<keyword evidence="3" id="KW-1185">Reference proteome</keyword>
<dbReference type="EMBL" id="STGX01000016">
    <property type="protein sequence ID" value="THV26011.1"/>
    <property type="molecule type" value="Genomic_DNA"/>
</dbReference>